<dbReference type="Proteomes" id="UP000485058">
    <property type="component" value="Unassembled WGS sequence"/>
</dbReference>
<feature type="non-terminal residue" evidence="1">
    <location>
        <position position="1"/>
    </location>
</feature>
<gene>
    <name evidence="1" type="ORF">HaLaN_28309</name>
</gene>
<sequence>MPVVQGLRRLRAWPDREEEWTRRINHGWSSSSTNLAQAGHMSVRACWASPQLPPAAACQRPPHN</sequence>
<protein>
    <submittedName>
        <fullName evidence="1">Uncharacterized protein</fullName>
    </submittedName>
</protein>
<dbReference type="AlphaFoldDB" id="A0A6A0AA29"/>
<accession>A0A6A0AA29</accession>
<comment type="caution">
    <text evidence="1">The sequence shown here is derived from an EMBL/GenBank/DDBJ whole genome shotgun (WGS) entry which is preliminary data.</text>
</comment>
<proteinExistence type="predicted"/>
<name>A0A6A0AA29_HAELA</name>
<keyword evidence="2" id="KW-1185">Reference proteome</keyword>
<dbReference type="EMBL" id="BLLF01004440">
    <property type="protein sequence ID" value="GFH29620.1"/>
    <property type="molecule type" value="Genomic_DNA"/>
</dbReference>
<evidence type="ECO:0000313" key="1">
    <source>
        <dbReference type="EMBL" id="GFH29620.1"/>
    </source>
</evidence>
<reference evidence="1 2" key="1">
    <citation type="submission" date="2020-02" db="EMBL/GenBank/DDBJ databases">
        <title>Draft genome sequence of Haematococcus lacustris strain NIES-144.</title>
        <authorList>
            <person name="Morimoto D."/>
            <person name="Nakagawa S."/>
            <person name="Yoshida T."/>
            <person name="Sawayama S."/>
        </authorList>
    </citation>
    <scope>NUCLEOTIDE SEQUENCE [LARGE SCALE GENOMIC DNA]</scope>
    <source>
        <strain evidence="1 2">NIES-144</strain>
    </source>
</reference>
<evidence type="ECO:0000313" key="2">
    <source>
        <dbReference type="Proteomes" id="UP000485058"/>
    </source>
</evidence>
<organism evidence="1 2">
    <name type="scientific">Haematococcus lacustris</name>
    <name type="common">Green alga</name>
    <name type="synonym">Haematococcus pluvialis</name>
    <dbReference type="NCBI Taxonomy" id="44745"/>
    <lineage>
        <taxon>Eukaryota</taxon>
        <taxon>Viridiplantae</taxon>
        <taxon>Chlorophyta</taxon>
        <taxon>core chlorophytes</taxon>
        <taxon>Chlorophyceae</taxon>
        <taxon>CS clade</taxon>
        <taxon>Chlamydomonadales</taxon>
        <taxon>Haematococcaceae</taxon>
        <taxon>Haematococcus</taxon>
    </lineage>
</organism>